<accession>A0A1H9PQM7</accession>
<protein>
    <submittedName>
        <fullName evidence="1">Uncharacterized protein</fullName>
    </submittedName>
</protein>
<evidence type="ECO:0000313" key="2">
    <source>
        <dbReference type="Proteomes" id="UP000199352"/>
    </source>
</evidence>
<sequence length="36" mass="4012">MEVKATAATCLVPDTQVRFEGRLTGYEMVDKAVKPR</sequence>
<organism evidence="1 2">
    <name type="scientific">Lentzea xinjiangensis</name>
    <dbReference type="NCBI Taxonomy" id="402600"/>
    <lineage>
        <taxon>Bacteria</taxon>
        <taxon>Bacillati</taxon>
        <taxon>Actinomycetota</taxon>
        <taxon>Actinomycetes</taxon>
        <taxon>Pseudonocardiales</taxon>
        <taxon>Pseudonocardiaceae</taxon>
        <taxon>Lentzea</taxon>
    </lineage>
</organism>
<dbReference type="EMBL" id="FOFR01000012">
    <property type="protein sequence ID" value="SER50477.1"/>
    <property type="molecule type" value="Genomic_DNA"/>
</dbReference>
<evidence type="ECO:0000313" key="1">
    <source>
        <dbReference type="EMBL" id="SER50477.1"/>
    </source>
</evidence>
<dbReference type="Proteomes" id="UP000199352">
    <property type="component" value="Unassembled WGS sequence"/>
</dbReference>
<dbReference type="AlphaFoldDB" id="A0A1H9PQM7"/>
<gene>
    <name evidence="1" type="ORF">SAMN05216188_11235</name>
</gene>
<keyword evidence="2" id="KW-1185">Reference proteome</keyword>
<proteinExistence type="predicted"/>
<dbReference type="STRING" id="402600.SAMN05216188_11235"/>
<reference evidence="2" key="1">
    <citation type="submission" date="2016-10" db="EMBL/GenBank/DDBJ databases">
        <authorList>
            <person name="Varghese N."/>
            <person name="Submissions S."/>
        </authorList>
    </citation>
    <scope>NUCLEOTIDE SEQUENCE [LARGE SCALE GENOMIC DNA]</scope>
    <source>
        <strain evidence="2">CGMCC 4.3525</strain>
    </source>
</reference>
<name>A0A1H9PQM7_9PSEU</name>